<sequence>MLSSTVAIILTTIALLSFTTSEPVPPGPNPSTISGLQPGTTFKRTLELILSDCTSDNYTHMVFDGAWPIDQFQFTYGSDQANQQAVQIMQQFVQYAKYCQQCKASFRVGGRTRVEVSSQFFSYYLKGSKSRNMFVKNLVALATGYGFEGVVVSWQCTQIPFPLLQVVYLYFPLLNPLEPRVGVGCNTRSPEDVLNFGYFAQVSLEFKNVWNNGRLIVRSTLNGFIGASGNYATSQETSLLAQYVDYIDLMAYDGYTGNKGYKTGPFSALTAQCPTIPYLSNGIMELLQIMQSQGFPNNKLILGFTGYGRLFYLPQGFNTNAGISQVAYGAAPPGGMTDNLNGTLNACGQSRGFEGIYLLNEILQNGWLASDGVSSTNVLTRGWDECAIQPYLYNQQYMLVYDDPKSLQIKSKYARGSGLAGLSFYDSMGFPNVFLQAALSVWVNSGSV</sequence>
<dbReference type="STRING" id="27349.A0A0L6U5G4"/>
<dbReference type="InterPro" id="IPR017853">
    <property type="entry name" value="GH"/>
</dbReference>
<dbReference type="VEuPathDB" id="FungiDB:VP01_989g5"/>
<dbReference type="GO" id="GO:0004568">
    <property type="term" value="F:chitinase activity"/>
    <property type="evidence" value="ECO:0007669"/>
    <property type="project" value="TreeGrafter"/>
</dbReference>
<dbReference type="Gene3D" id="3.20.20.80">
    <property type="entry name" value="Glycosidases"/>
    <property type="match status" value="1"/>
</dbReference>
<dbReference type="AlphaFoldDB" id="A0A0L6U5G4"/>
<comment type="caution">
    <text evidence="3">The sequence shown here is derived from an EMBL/GenBank/DDBJ whole genome shotgun (WGS) entry which is preliminary data.</text>
</comment>
<dbReference type="PROSITE" id="PS51910">
    <property type="entry name" value="GH18_2"/>
    <property type="match status" value="1"/>
</dbReference>
<reference evidence="3 4" key="1">
    <citation type="submission" date="2015-08" db="EMBL/GenBank/DDBJ databases">
        <title>Next Generation Sequencing and Analysis of the Genome of Puccinia sorghi L Schw, the Causal Agent of Maize Common Rust.</title>
        <authorList>
            <person name="Rochi L."/>
            <person name="Burguener G."/>
            <person name="Darino M."/>
            <person name="Turjanski A."/>
            <person name="Kreff E."/>
            <person name="Dieguez M.J."/>
            <person name="Sacco F."/>
        </authorList>
    </citation>
    <scope>NUCLEOTIDE SEQUENCE [LARGE SCALE GENOMIC DNA]</scope>
    <source>
        <strain evidence="3 4">RO10H11247</strain>
    </source>
</reference>
<protein>
    <recommendedName>
        <fullName evidence="2">GH18 domain-containing protein</fullName>
    </recommendedName>
</protein>
<dbReference type="SMART" id="SM00636">
    <property type="entry name" value="Glyco_18"/>
    <property type="match status" value="1"/>
</dbReference>
<dbReference type="InterPro" id="IPR050314">
    <property type="entry name" value="Glycosyl_Hydrlase_18"/>
</dbReference>
<dbReference type="PANTHER" id="PTHR11177:SF317">
    <property type="entry name" value="CHITINASE 12-RELATED"/>
    <property type="match status" value="1"/>
</dbReference>
<accession>A0A0L6U5G4</accession>
<feature type="chain" id="PRO_5005567249" description="GH18 domain-containing protein" evidence="1">
    <location>
        <begin position="22"/>
        <end position="448"/>
    </location>
</feature>
<dbReference type="PANTHER" id="PTHR11177">
    <property type="entry name" value="CHITINASE"/>
    <property type="match status" value="1"/>
</dbReference>
<feature type="domain" description="GH18" evidence="2">
    <location>
        <begin position="31"/>
        <end position="445"/>
    </location>
</feature>
<feature type="signal peptide" evidence="1">
    <location>
        <begin position="1"/>
        <end position="21"/>
    </location>
</feature>
<evidence type="ECO:0000313" key="3">
    <source>
        <dbReference type="EMBL" id="KNZ43759.1"/>
    </source>
</evidence>
<dbReference type="InterPro" id="IPR029070">
    <property type="entry name" value="Chitinase_insertion_sf"/>
</dbReference>
<dbReference type="InterPro" id="IPR011583">
    <property type="entry name" value="Chitinase_II/V-like_cat"/>
</dbReference>
<gene>
    <name evidence="3" type="ORF">VP01_989g5</name>
</gene>
<dbReference type="GO" id="GO:0006032">
    <property type="term" value="P:chitin catabolic process"/>
    <property type="evidence" value="ECO:0007669"/>
    <property type="project" value="TreeGrafter"/>
</dbReference>
<evidence type="ECO:0000313" key="4">
    <source>
        <dbReference type="Proteomes" id="UP000037035"/>
    </source>
</evidence>
<organism evidence="3 4">
    <name type="scientific">Puccinia sorghi</name>
    <dbReference type="NCBI Taxonomy" id="27349"/>
    <lineage>
        <taxon>Eukaryota</taxon>
        <taxon>Fungi</taxon>
        <taxon>Dikarya</taxon>
        <taxon>Basidiomycota</taxon>
        <taxon>Pucciniomycotina</taxon>
        <taxon>Pucciniomycetes</taxon>
        <taxon>Pucciniales</taxon>
        <taxon>Pucciniaceae</taxon>
        <taxon>Puccinia</taxon>
    </lineage>
</organism>
<dbReference type="Proteomes" id="UP000037035">
    <property type="component" value="Unassembled WGS sequence"/>
</dbReference>
<name>A0A0L6U5G4_9BASI</name>
<dbReference type="OrthoDB" id="76388at2759"/>
<dbReference type="InterPro" id="IPR001223">
    <property type="entry name" value="Glyco_hydro18_cat"/>
</dbReference>
<dbReference type="SUPFAM" id="SSF51445">
    <property type="entry name" value="(Trans)glycosidases"/>
    <property type="match status" value="1"/>
</dbReference>
<dbReference type="Gene3D" id="3.10.50.10">
    <property type="match status" value="1"/>
</dbReference>
<evidence type="ECO:0000259" key="2">
    <source>
        <dbReference type="PROSITE" id="PS51910"/>
    </source>
</evidence>
<dbReference type="GO" id="GO:0005975">
    <property type="term" value="P:carbohydrate metabolic process"/>
    <property type="evidence" value="ECO:0007669"/>
    <property type="project" value="InterPro"/>
</dbReference>
<keyword evidence="1" id="KW-0732">Signal</keyword>
<dbReference type="GO" id="GO:0008061">
    <property type="term" value="F:chitin binding"/>
    <property type="evidence" value="ECO:0007669"/>
    <property type="project" value="InterPro"/>
</dbReference>
<proteinExistence type="predicted"/>
<dbReference type="EMBL" id="LAVV01015602">
    <property type="protein sequence ID" value="KNZ43759.1"/>
    <property type="molecule type" value="Genomic_DNA"/>
</dbReference>
<dbReference type="GO" id="GO:0005576">
    <property type="term" value="C:extracellular region"/>
    <property type="evidence" value="ECO:0007669"/>
    <property type="project" value="TreeGrafter"/>
</dbReference>
<evidence type="ECO:0000256" key="1">
    <source>
        <dbReference type="SAM" id="SignalP"/>
    </source>
</evidence>
<keyword evidence="4" id="KW-1185">Reference proteome</keyword>
<dbReference type="Pfam" id="PF00704">
    <property type="entry name" value="Glyco_hydro_18"/>
    <property type="match status" value="1"/>
</dbReference>